<comment type="function">
    <text evidence="4">ATP-dependent carboxylate-amine ligase which exhibits weak glutamate--cysteine ligase activity.</text>
</comment>
<keyword evidence="1 4" id="KW-0436">Ligase</keyword>
<dbReference type="InterPro" id="IPR050141">
    <property type="entry name" value="GCL_type2/YbdK_subfam"/>
</dbReference>
<dbReference type="NCBIfam" id="TIGR02050">
    <property type="entry name" value="gshA_cyan_rel"/>
    <property type="match status" value="1"/>
</dbReference>
<dbReference type="SUPFAM" id="SSF55931">
    <property type="entry name" value="Glutamine synthetase/guanido kinase"/>
    <property type="match status" value="1"/>
</dbReference>
<dbReference type="InterPro" id="IPR014746">
    <property type="entry name" value="Gln_synth/guanido_kin_cat_dom"/>
</dbReference>
<reference evidence="5 6" key="1">
    <citation type="journal article" date="2015" name="Mol. Plant Microbe Interact.">
        <title>Comparative Genomic Analysis of Pseudomonas chlororaphis PCL1606 Reveals New Insight into Antifungal Compounds Involved in Biocontrol.</title>
        <authorList>
            <person name="Calderon C.E."/>
            <person name="Ramos C."/>
            <person name="de Vicente A."/>
            <person name="Cazorla F.M."/>
        </authorList>
    </citation>
    <scope>NUCLEOTIDE SEQUENCE [LARGE SCALE GENOMIC DNA]</scope>
    <source>
        <strain evidence="5 6">PCL1606</strain>
    </source>
</reference>
<dbReference type="Proteomes" id="UP000032748">
    <property type="component" value="Chromosome"/>
</dbReference>
<dbReference type="GO" id="GO:0042398">
    <property type="term" value="P:modified amino acid biosynthetic process"/>
    <property type="evidence" value="ECO:0007669"/>
    <property type="project" value="InterPro"/>
</dbReference>
<protein>
    <recommendedName>
        <fullName evidence="4">Putative glutamate--cysteine ligase 2</fullName>
        <ecNumber evidence="4">6.3.2.2</ecNumber>
    </recommendedName>
    <alternativeName>
        <fullName evidence="4">Gamma-glutamylcysteine synthetase 2</fullName>
        <shortName evidence="4">GCS 2</shortName>
        <shortName evidence="4">Gamma-GCS 2</shortName>
    </alternativeName>
</protein>
<evidence type="ECO:0000256" key="3">
    <source>
        <dbReference type="ARBA" id="ARBA00022840"/>
    </source>
</evidence>
<dbReference type="GO" id="GO:0005524">
    <property type="term" value="F:ATP binding"/>
    <property type="evidence" value="ECO:0007669"/>
    <property type="project" value="UniProtKB-KW"/>
</dbReference>
<dbReference type="NCBIfam" id="NF010039">
    <property type="entry name" value="PRK13515.1"/>
    <property type="match status" value="1"/>
</dbReference>
<keyword evidence="3 4" id="KW-0067">ATP-binding</keyword>
<dbReference type="PANTHER" id="PTHR36510:SF1">
    <property type="entry name" value="GLUTAMATE--CYSTEINE LIGASE 2-RELATED"/>
    <property type="match status" value="1"/>
</dbReference>
<keyword evidence="2 4" id="KW-0547">Nucleotide-binding</keyword>
<dbReference type="InterPro" id="IPR011793">
    <property type="entry name" value="YbdK"/>
</dbReference>
<organism evidence="5 6">
    <name type="scientific">Pseudomonas chlororaphis</name>
    <dbReference type="NCBI Taxonomy" id="587753"/>
    <lineage>
        <taxon>Bacteria</taxon>
        <taxon>Pseudomonadati</taxon>
        <taxon>Pseudomonadota</taxon>
        <taxon>Gammaproteobacteria</taxon>
        <taxon>Pseudomonadales</taxon>
        <taxon>Pseudomonadaceae</taxon>
        <taxon>Pseudomonas</taxon>
    </lineage>
</organism>
<dbReference type="EMBL" id="CP011110">
    <property type="protein sequence ID" value="AKA24385.1"/>
    <property type="molecule type" value="Genomic_DNA"/>
</dbReference>
<gene>
    <name evidence="5" type="ORF">PCL1606_29340</name>
</gene>
<comment type="catalytic activity">
    <reaction evidence="4">
        <text>L-cysteine + L-glutamate + ATP = gamma-L-glutamyl-L-cysteine + ADP + phosphate + H(+)</text>
        <dbReference type="Rhea" id="RHEA:13285"/>
        <dbReference type="ChEBI" id="CHEBI:15378"/>
        <dbReference type="ChEBI" id="CHEBI:29985"/>
        <dbReference type="ChEBI" id="CHEBI:30616"/>
        <dbReference type="ChEBI" id="CHEBI:35235"/>
        <dbReference type="ChEBI" id="CHEBI:43474"/>
        <dbReference type="ChEBI" id="CHEBI:58173"/>
        <dbReference type="ChEBI" id="CHEBI:456216"/>
        <dbReference type="EC" id="6.3.2.2"/>
    </reaction>
</comment>
<dbReference type="Pfam" id="PF04107">
    <property type="entry name" value="GCS2"/>
    <property type="match status" value="1"/>
</dbReference>
<evidence type="ECO:0000256" key="4">
    <source>
        <dbReference type="HAMAP-Rule" id="MF_01609"/>
    </source>
</evidence>
<dbReference type="HAMAP" id="MF_01609">
    <property type="entry name" value="Glu_cys_ligase_2"/>
    <property type="match status" value="1"/>
</dbReference>
<comment type="similarity">
    <text evidence="4">Belongs to the glutamate--cysteine ligase type 2 family. YbdK subfamily.</text>
</comment>
<dbReference type="KEGG" id="pcz:PCL1606_29340"/>
<dbReference type="PANTHER" id="PTHR36510">
    <property type="entry name" value="GLUTAMATE--CYSTEINE LIGASE 2-RELATED"/>
    <property type="match status" value="1"/>
</dbReference>
<dbReference type="Gene3D" id="3.30.590.20">
    <property type="match status" value="1"/>
</dbReference>
<dbReference type="AlphaFoldDB" id="A0A0D5XZZ3"/>
<evidence type="ECO:0000313" key="6">
    <source>
        <dbReference type="Proteomes" id="UP000032748"/>
    </source>
</evidence>
<accession>A0A0D5XZZ3</accession>
<dbReference type="PATRIC" id="fig|587753.10.peg.2924"/>
<dbReference type="GO" id="GO:0004357">
    <property type="term" value="F:glutamate-cysteine ligase activity"/>
    <property type="evidence" value="ECO:0007669"/>
    <property type="project" value="UniProtKB-EC"/>
</dbReference>
<evidence type="ECO:0000313" key="5">
    <source>
        <dbReference type="EMBL" id="AKA24385.1"/>
    </source>
</evidence>
<proteinExistence type="inferred from homology"/>
<sequence length="382" mass="42767">MPPMIAVDPGPVQRFGIEEEYFITDLDSRRLLAEPSAEVLHACRQAIGPGFAYEMFQGQIEVASPVFEQGAQAADYLRRVRRNLGRALARHGLGFVCAGSHPLADWRLQRATPQPHFQQLFGEFALVARRSLLCGLHVHAEIPPGADRVAVMNEVLPWLPMLLALSVSSPIWQGEHSGYLSYRQVACDEWPRMGIPERLSDEADFRHYLRLLREAGAMPVDANVWWCIRPSLGFPTLELRITDACPRLADSLLLAALFRVMIRHACQLPAPGSQFSAERYWLLKENRAQARRWGPEGRFLLAEGDGALTLVQWLERARQTFAATARSLGEEQVFDQALRLLQRGTSAERQLRCLQARANGAGDEAGRRAVVDELLEESADAD</sequence>
<evidence type="ECO:0000256" key="1">
    <source>
        <dbReference type="ARBA" id="ARBA00022598"/>
    </source>
</evidence>
<name>A0A0D5XZZ3_9PSED</name>
<evidence type="ECO:0000256" key="2">
    <source>
        <dbReference type="ARBA" id="ARBA00022741"/>
    </source>
</evidence>
<dbReference type="InterPro" id="IPR006336">
    <property type="entry name" value="GCS2"/>
</dbReference>
<dbReference type="EC" id="6.3.2.2" evidence="4"/>